<accession>A0A382FDM8</accession>
<sequence>MSRNILWLIISMLFSQEKTIIPYDWSGHQGYV</sequence>
<reference evidence="1" key="1">
    <citation type="submission" date="2018-05" db="EMBL/GenBank/DDBJ databases">
        <authorList>
            <person name="Lanie J.A."/>
            <person name="Ng W.-L."/>
            <person name="Kazmierczak K.M."/>
            <person name="Andrzejewski T.M."/>
            <person name="Davidsen T.M."/>
            <person name="Wayne K.J."/>
            <person name="Tettelin H."/>
            <person name="Glass J.I."/>
            <person name="Rusch D."/>
            <person name="Podicherti R."/>
            <person name="Tsui H.-C.T."/>
            <person name="Winkler M.E."/>
        </authorList>
    </citation>
    <scope>NUCLEOTIDE SEQUENCE</scope>
</reference>
<proteinExistence type="predicted"/>
<dbReference type="EMBL" id="UINC01049075">
    <property type="protein sequence ID" value="SVB60404.1"/>
    <property type="molecule type" value="Genomic_DNA"/>
</dbReference>
<dbReference type="AlphaFoldDB" id="A0A382FDM8"/>
<protein>
    <submittedName>
        <fullName evidence="1">Uncharacterized protein</fullName>
    </submittedName>
</protein>
<name>A0A382FDM8_9ZZZZ</name>
<feature type="non-terminal residue" evidence="1">
    <location>
        <position position="32"/>
    </location>
</feature>
<organism evidence="1">
    <name type="scientific">marine metagenome</name>
    <dbReference type="NCBI Taxonomy" id="408172"/>
    <lineage>
        <taxon>unclassified sequences</taxon>
        <taxon>metagenomes</taxon>
        <taxon>ecological metagenomes</taxon>
    </lineage>
</organism>
<gene>
    <name evidence="1" type="ORF">METZ01_LOCUS213258</name>
</gene>
<evidence type="ECO:0000313" key="1">
    <source>
        <dbReference type="EMBL" id="SVB60404.1"/>
    </source>
</evidence>